<feature type="domain" description="THIF-type NAD/FAD binding fold" evidence="2">
    <location>
        <begin position="35"/>
        <end position="204"/>
    </location>
</feature>
<dbReference type="PANTHER" id="PTHR10953:SF102">
    <property type="entry name" value="ADENYLYLTRANSFERASE AND SULFURTRANSFERASE MOCS3"/>
    <property type="match status" value="1"/>
</dbReference>
<reference evidence="3 4" key="1">
    <citation type="submission" date="2024-07" db="EMBL/GenBank/DDBJ databases">
        <title>Genomic Encyclopedia of Type Strains, Phase V (KMG-V): Genome sequencing to study the core and pangenomes of soil and plant-associated prokaryotes.</title>
        <authorList>
            <person name="Whitman W."/>
        </authorList>
    </citation>
    <scope>NUCLEOTIDE SEQUENCE [LARGE SCALE GENOMIC DNA]</scope>
    <source>
        <strain evidence="3 4">USDA 415</strain>
    </source>
</reference>
<keyword evidence="4" id="KW-1185">Reference proteome</keyword>
<keyword evidence="1" id="KW-0479">Metal-binding</keyword>
<sequence length="285" mass="30966">MKSTLADRQRGQLCTRLLSGTTIAFLGTGRSLSKIEFLASSGIGHFILVDGGTVERENIGQSGFACDDIGRLKGDVAADRVRRINPEVQVETFACRDHELEDLNAVLRNADLIIDGTDSLSAAMRLSRAAFQLGIDALHIRTEGDNRQYVIAGTLRNAPGLGCVRCFLKSACDRHEAGHQSPPFFNSHRIVPETLNVKGAWVALGLLHYRAGSTLSIASIGEHFAQLPCWIGLNGIHGASGDIFPIRAYREPLPSGWRCPVCGTSACAKPPVQRPEDPNQERDRQ</sequence>
<dbReference type="InterPro" id="IPR045886">
    <property type="entry name" value="ThiF/MoeB/HesA"/>
</dbReference>
<accession>A0ABV4FAA2</accession>
<dbReference type="InterPro" id="IPR000594">
    <property type="entry name" value="ThiF_NAD_FAD-bd"/>
</dbReference>
<evidence type="ECO:0000256" key="1">
    <source>
        <dbReference type="ARBA" id="ARBA00022723"/>
    </source>
</evidence>
<dbReference type="InterPro" id="IPR035985">
    <property type="entry name" value="Ubiquitin-activating_enz"/>
</dbReference>
<gene>
    <name evidence="3" type="ORF">ABIF29_007191</name>
</gene>
<dbReference type="SUPFAM" id="SSF69572">
    <property type="entry name" value="Activating enzymes of the ubiquitin-like proteins"/>
    <property type="match status" value="1"/>
</dbReference>
<name>A0ABV4FAA2_BRAEL</name>
<dbReference type="Pfam" id="PF00899">
    <property type="entry name" value="ThiF"/>
    <property type="match status" value="1"/>
</dbReference>
<dbReference type="PROSITE" id="PS00202">
    <property type="entry name" value="RUBREDOXIN"/>
    <property type="match status" value="1"/>
</dbReference>
<evidence type="ECO:0000313" key="4">
    <source>
        <dbReference type="Proteomes" id="UP001565471"/>
    </source>
</evidence>
<dbReference type="Gene3D" id="3.40.50.720">
    <property type="entry name" value="NAD(P)-binding Rossmann-like Domain"/>
    <property type="match status" value="1"/>
</dbReference>
<dbReference type="PANTHER" id="PTHR10953">
    <property type="entry name" value="UBIQUITIN-ACTIVATING ENZYME E1"/>
    <property type="match status" value="1"/>
</dbReference>
<proteinExistence type="predicted"/>
<dbReference type="Proteomes" id="UP001565471">
    <property type="component" value="Unassembled WGS sequence"/>
</dbReference>
<evidence type="ECO:0000313" key="3">
    <source>
        <dbReference type="EMBL" id="MEY9320392.1"/>
    </source>
</evidence>
<evidence type="ECO:0000259" key="2">
    <source>
        <dbReference type="Pfam" id="PF00899"/>
    </source>
</evidence>
<comment type="caution">
    <text evidence="3">The sequence shown here is derived from an EMBL/GenBank/DDBJ whole genome shotgun (WGS) entry which is preliminary data.</text>
</comment>
<organism evidence="3 4">
    <name type="scientific">Bradyrhizobium elkanii</name>
    <dbReference type="NCBI Taxonomy" id="29448"/>
    <lineage>
        <taxon>Bacteria</taxon>
        <taxon>Pseudomonadati</taxon>
        <taxon>Pseudomonadota</taxon>
        <taxon>Alphaproteobacteria</taxon>
        <taxon>Hyphomicrobiales</taxon>
        <taxon>Nitrobacteraceae</taxon>
        <taxon>Bradyrhizobium</taxon>
    </lineage>
</organism>
<dbReference type="InterPro" id="IPR018527">
    <property type="entry name" value="Rubredoxin_Fe_BS"/>
</dbReference>
<protein>
    <recommendedName>
        <fullName evidence="2">THIF-type NAD/FAD binding fold domain-containing protein</fullName>
    </recommendedName>
</protein>
<dbReference type="EMBL" id="JBGBZA010000002">
    <property type="protein sequence ID" value="MEY9320392.1"/>
    <property type="molecule type" value="Genomic_DNA"/>
</dbReference>